<dbReference type="InterPro" id="IPR000858">
    <property type="entry name" value="S_locus_glycoprot_dom"/>
</dbReference>
<dbReference type="PROSITE" id="PS50948">
    <property type="entry name" value="PAN"/>
    <property type="match status" value="2"/>
</dbReference>
<dbReference type="Pfam" id="PF00954">
    <property type="entry name" value="S_locus_glycop"/>
    <property type="match status" value="1"/>
</dbReference>
<dbReference type="SUPFAM" id="SSF51110">
    <property type="entry name" value="alpha-D-mannose-specific plant lectins"/>
    <property type="match status" value="2"/>
</dbReference>
<organism evidence="8 9">
    <name type="scientific">Dovyalis caffra</name>
    <dbReference type="NCBI Taxonomy" id="77055"/>
    <lineage>
        <taxon>Eukaryota</taxon>
        <taxon>Viridiplantae</taxon>
        <taxon>Streptophyta</taxon>
        <taxon>Embryophyta</taxon>
        <taxon>Tracheophyta</taxon>
        <taxon>Spermatophyta</taxon>
        <taxon>Magnoliopsida</taxon>
        <taxon>eudicotyledons</taxon>
        <taxon>Gunneridae</taxon>
        <taxon>Pentapetalae</taxon>
        <taxon>rosids</taxon>
        <taxon>fabids</taxon>
        <taxon>Malpighiales</taxon>
        <taxon>Salicaceae</taxon>
        <taxon>Flacourtieae</taxon>
        <taxon>Dovyalis</taxon>
    </lineage>
</organism>
<dbReference type="EMBL" id="CAWUPB010001160">
    <property type="protein sequence ID" value="CAK7340556.1"/>
    <property type="molecule type" value="Genomic_DNA"/>
</dbReference>
<keyword evidence="2" id="KW-1015">Disulfide bond</keyword>
<feature type="domain" description="Bulb-type lectin" evidence="6">
    <location>
        <begin position="131"/>
        <end position="263"/>
    </location>
</feature>
<feature type="domain" description="Apple" evidence="7">
    <location>
        <begin position="711"/>
        <end position="796"/>
    </location>
</feature>
<evidence type="ECO:0000259" key="7">
    <source>
        <dbReference type="PROSITE" id="PS50948"/>
    </source>
</evidence>
<proteinExistence type="predicted"/>
<dbReference type="PROSITE" id="PS50927">
    <property type="entry name" value="BULB_LECTIN"/>
    <property type="match status" value="2"/>
</dbReference>
<keyword evidence="9" id="KW-1185">Reference proteome</keyword>
<dbReference type="SMART" id="SM00473">
    <property type="entry name" value="PAN_AP"/>
    <property type="match status" value="2"/>
</dbReference>
<keyword evidence="5" id="KW-1133">Transmembrane helix</keyword>
<dbReference type="SMART" id="SM00108">
    <property type="entry name" value="B_lectin"/>
    <property type="match status" value="2"/>
</dbReference>
<dbReference type="CDD" id="cd00028">
    <property type="entry name" value="B_lectin"/>
    <property type="match status" value="2"/>
</dbReference>
<dbReference type="Proteomes" id="UP001314170">
    <property type="component" value="Unassembled WGS sequence"/>
</dbReference>
<dbReference type="CDD" id="cd01098">
    <property type="entry name" value="PAN_AP_plant"/>
    <property type="match status" value="2"/>
</dbReference>
<dbReference type="Pfam" id="PF01453">
    <property type="entry name" value="B_lectin"/>
    <property type="match status" value="2"/>
</dbReference>
<evidence type="ECO:0000313" key="9">
    <source>
        <dbReference type="Proteomes" id="UP001314170"/>
    </source>
</evidence>
<feature type="compositionally biased region" description="Low complexity" evidence="4">
    <location>
        <begin position="12"/>
        <end position="24"/>
    </location>
</feature>
<dbReference type="AlphaFoldDB" id="A0AAV1RW63"/>
<evidence type="ECO:0000256" key="1">
    <source>
        <dbReference type="ARBA" id="ARBA00022729"/>
    </source>
</evidence>
<evidence type="ECO:0000256" key="5">
    <source>
        <dbReference type="SAM" id="Phobius"/>
    </source>
</evidence>
<sequence length="1149" mass="126092">MSDKQDSTKPTSQNNPINLQNNPLPLSPPLNPLSKEMELARAMSASSRSRLFALSRSDVLYQDQWLIAVNKPRGVYCETVLDSVPEVFDCLLSHLDSVKERGDGNNMIRERHSHGCWIRKGDFLTSFSIGGDTLLVGQSLSASLTLISQGSIFELGFFKPGSSSNIYLGIWYKNFADKLIVWVANRESPLNDPASLKLELSPDGNLALLTNFTKTVWSAAPTSSMPNSTAEAVLLDRIAGGGRTGGDIYTRLSASELELIGSGSPRIGTNKGTKKRRIRAILAVAIPVTVIALGIFIYFGCLRKRELIRKGRNVKETGPLMSYAEIPSVNKITLKSGHGRSNSAALACKQHQLWAGHCQLSLRKLLYLLRLARHVRVTNAKRLGIQRSPTDGPIAVSIGGDILLVGQSLSASQTLISQGSIFELGFFKPGSSSNIYLRIWFKDFADKKIVWVANRESPLKDPASLKLELSPDGNLVLLTNFTKTIWSTAPTSSMQASTAEAVLLDNGNFAIRDGSNPPTIYWQSFDYPTNIWLPGAKLGFNKRTGQVQRIISWKNSEDPAPGIFSAGLDPNGSSQILIESRSHRYWSTGVWNGKNFSLVPEMRSNNLFNFSYVSNENESFFIYSLNNASVLSRLVIDISGQIKQHLWLPGVWNWYLFWLQPIDQANVYGLCGAFGVFNGNSSSPCECLKGFESFVQNDWSSGCVRKSPLQCQNREGIATKDRFLKMSNLTLPANTKAYQEASDAKCRLNCMENCSCVAYAYNNSGCFLWEGALINLQQAGIAGGGRTGADIYIRLSASELQHQIGSGSPLIGTRKRVILAVVIPITVIALGLFIYFSCLRKGELIRQAALEPLPSFSWDHSRILSSEKLYCLLIVDTEYLNPKMNRNSKELGTNWNVKDRDTNDVMVITKLRKVASKLGKAFTDHNFSIGGDTLLVGQSLSASQTLISQGSIFELGFFKPGSSSKITSEYGSSLSGCVRRSPLQCQNREGLAKKNGFPKMSNLTLPANSKASQEASDARCRLDCMGNCSCVAYAYNNSGCFLWEGALINLQQARVAAGGRKGGDIYIRLAASELELQIGSGSPRMGIASSSIAAVYANESSYAKVHPGSCCNFRYSSVDVIGSVKKEKDDNADDKIYFDELFRHFSEIQ</sequence>
<evidence type="ECO:0000256" key="3">
    <source>
        <dbReference type="ARBA" id="ARBA00023180"/>
    </source>
</evidence>
<dbReference type="PANTHER" id="PTHR32444">
    <property type="entry name" value="BULB-TYPE LECTIN DOMAIN-CONTAINING PROTEIN"/>
    <property type="match status" value="1"/>
</dbReference>
<feature type="transmembrane region" description="Helical" evidence="5">
    <location>
        <begin position="280"/>
        <end position="302"/>
    </location>
</feature>
<reference evidence="8 9" key="1">
    <citation type="submission" date="2024-01" db="EMBL/GenBank/DDBJ databases">
        <authorList>
            <person name="Waweru B."/>
        </authorList>
    </citation>
    <scope>NUCLEOTIDE SEQUENCE [LARGE SCALE GENOMIC DNA]</scope>
</reference>
<comment type="caution">
    <text evidence="8">The sequence shown here is derived from an EMBL/GenBank/DDBJ whole genome shotgun (WGS) entry which is preliminary data.</text>
</comment>
<dbReference type="InterPro" id="IPR001480">
    <property type="entry name" value="Bulb-type_lectin_dom"/>
</dbReference>
<feature type="domain" description="Apple" evidence="7">
    <location>
        <begin position="985"/>
        <end position="1070"/>
    </location>
</feature>
<evidence type="ECO:0000256" key="4">
    <source>
        <dbReference type="SAM" id="MobiDB-lite"/>
    </source>
</evidence>
<keyword evidence="3" id="KW-0325">Glycoprotein</keyword>
<evidence type="ECO:0000256" key="2">
    <source>
        <dbReference type="ARBA" id="ARBA00023157"/>
    </source>
</evidence>
<feature type="transmembrane region" description="Helical" evidence="5">
    <location>
        <begin position="817"/>
        <end position="836"/>
    </location>
</feature>
<dbReference type="Gene3D" id="2.90.10.10">
    <property type="entry name" value="Bulb-type lectin domain"/>
    <property type="match status" value="2"/>
</dbReference>
<name>A0AAV1RW63_9ROSI</name>
<feature type="domain" description="Bulb-type lectin" evidence="6">
    <location>
        <begin position="400"/>
        <end position="524"/>
    </location>
</feature>
<evidence type="ECO:0000313" key="8">
    <source>
        <dbReference type="EMBL" id="CAK7340556.1"/>
    </source>
</evidence>
<evidence type="ECO:0008006" key="10">
    <source>
        <dbReference type="Google" id="ProtNLM"/>
    </source>
</evidence>
<feature type="region of interest" description="Disordered" evidence="4">
    <location>
        <begin position="1"/>
        <end position="31"/>
    </location>
</feature>
<gene>
    <name evidence="8" type="ORF">DCAF_LOCUS15639</name>
</gene>
<keyword evidence="5" id="KW-0472">Membrane</keyword>
<dbReference type="PANTHER" id="PTHR32444:SF247">
    <property type="entry name" value="OS01G0958200 PROTEIN"/>
    <property type="match status" value="1"/>
</dbReference>
<dbReference type="GO" id="GO:0048544">
    <property type="term" value="P:recognition of pollen"/>
    <property type="evidence" value="ECO:0007669"/>
    <property type="project" value="InterPro"/>
</dbReference>
<dbReference type="InterPro" id="IPR036426">
    <property type="entry name" value="Bulb-type_lectin_dom_sf"/>
</dbReference>
<keyword evidence="5" id="KW-0812">Transmembrane</keyword>
<dbReference type="InterPro" id="IPR003609">
    <property type="entry name" value="Pan_app"/>
</dbReference>
<accession>A0AAV1RW63</accession>
<dbReference type="Pfam" id="PF08276">
    <property type="entry name" value="PAN_2"/>
    <property type="match status" value="2"/>
</dbReference>
<keyword evidence="1" id="KW-0732">Signal</keyword>
<protein>
    <recommendedName>
        <fullName evidence="10">G-type lectin S-receptor-like serine/threonine-protein kinase</fullName>
    </recommendedName>
</protein>
<evidence type="ECO:0000259" key="6">
    <source>
        <dbReference type="PROSITE" id="PS50927"/>
    </source>
</evidence>